<reference evidence="2 3" key="1">
    <citation type="submission" date="2023-07" db="EMBL/GenBank/DDBJ databases">
        <title>Genomic Encyclopedia of Type Strains, Phase IV (KMG-IV): sequencing the most valuable type-strain genomes for metagenomic binning, comparative biology and taxonomic classification.</title>
        <authorList>
            <person name="Goeker M."/>
        </authorList>
    </citation>
    <scope>NUCLEOTIDE SEQUENCE [LARGE SCALE GENOMIC DNA]</scope>
    <source>
        <strain evidence="2 3">DSM 17740</strain>
    </source>
</reference>
<keyword evidence="1" id="KW-1133">Transmembrane helix</keyword>
<dbReference type="RefSeq" id="WP_307338738.1">
    <property type="nucleotide sequence ID" value="NZ_JAUSUQ010000006.1"/>
</dbReference>
<dbReference type="EMBL" id="JAUSUQ010000006">
    <property type="protein sequence ID" value="MDQ0339172.1"/>
    <property type="molecule type" value="Genomic_DNA"/>
</dbReference>
<name>A0ABU0CRX6_9BACI</name>
<evidence type="ECO:0000313" key="3">
    <source>
        <dbReference type="Proteomes" id="UP001232445"/>
    </source>
</evidence>
<feature type="transmembrane region" description="Helical" evidence="1">
    <location>
        <begin position="70"/>
        <end position="89"/>
    </location>
</feature>
<dbReference type="Proteomes" id="UP001232445">
    <property type="component" value="Unassembled WGS sequence"/>
</dbReference>
<protein>
    <submittedName>
        <fullName evidence="2">Uncharacterized protein</fullName>
    </submittedName>
</protein>
<gene>
    <name evidence="2" type="ORF">J2S00_001958</name>
</gene>
<evidence type="ECO:0000313" key="2">
    <source>
        <dbReference type="EMBL" id="MDQ0339172.1"/>
    </source>
</evidence>
<feature type="transmembrane region" description="Helical" evidence="1">
    <location>
        <begin position="12"/>
        <end position="32"/>
    </location>
</feature>
<keyword evidence="3" id="KW-1185">Reference proteome</keyword>
<feature type="transmembrane region" description="Helical" evidence="1">
    <location>
        <begin position="44"/>
        <end position="64"/>
    </location>
</feature>
<keyword evidence="1" id="KW-0472">Membrane</keyword>
<keyword evidence="1" id="KW-0812">Transmembrane</keyword>
<evidence type="ECO:0000256" key="1">
    <source>
        <dbReference type="SAM" id="Phobius"/>
    </source>
</evidence>
<accession>A0ABU0CRX6</accession>
<comment type="caution">
    <text evidence="2">The sequence shown here is derived from an EMBL/GenBank/DDBJ whole genome shotgun (WGS) entry which is preliminary data.</text>
</comment>
<proteinExistence type="predicted"/>
<sequence length="96" mass="10648">MSFALSGWMLYMMWAVLGVIGLNLLAGIYQAFKSDSFSFSVLPNFLRNFLLFVLPLLLLANMAPLDPTGWLVKGGYLVGAVGVIIKYLIDVKNKLF</sequence>
<organism evidence="2 3">
    <name type="scientific">Caldalkalibacillus uzonensis</name>
    <dbReference type="NCBI Taxonomy" id="353224"/>
    <lineage>
        <taxon>Bacteria</taxon>
        <taxon>Bacillati</taxon>
        <taxon>Bacillota</taxon>
        <taxon>Bacilli</taxon>
        <taxon>Bacillales</taxon>
        <taxon>Bacillaceae</taxon>
        <taxon>Caldalkalibacillus</taxon>
    </lineage>
</organism>